<organism evidence="1 2">
    <name type="scientific">Ceratitis capitata</name>
    <name type="common">Mediterranean fruit fly</name>
    <name type="synonym">Tephritis capitata</name>
    <dbReference type="NCBI Taxonomy" id="7213"/>
    <lineage>
        <taxon>Eukaryota</taxon>
        <taxon>Metazoa</taxon>
        <taxon>Ecdysozoa</taxon>
        <taxon>Arthropoda</taxon>
        <taxon>Hexapoda</taxon>
        <taxon>Insecta</taxon>
        <taxon>Pterygota</taxon>
        <taxon>Neoptera</taxon>
        <taxon>Endopterygota</taxon>
        <taxon>Diptera</taxon>
        <taxon>Brachycera</taxon>
        <taxon>Muscomorpha</taxon>
        <taxon>Tephritoidea</taxon>
        <taxon>Tephritidae</taxon>
        <taxon>Ceratitis</taxon>
        <taxon>Ceratitis</taxon>
    </lineage>
</organism>
<protein>
    <submittedName>
        <fullName evidence="1">(Mediterranean fruit fly) hypothetical protein</fullName>
    </submittedName>
</protein>
<dbReference type="EMBL" id="CAJHJT010000034">
    <property type="protein sequence ID" value="CAD7003121.1"/>
    <property type="molecule type" value="Genomic_DNA"/>
</dbReference>
<comment type="caution">
    <text evidence="1">The sequence shown here is derived from an EMBL/GenBank/DDBJ whole genome shotgun (WGS) entry which is preliminary data.</text>
</comment>
<keyword evidence="2" id="KW-1185">Reference proteome</keyword>
<proteinExistence type="predicted"/>
<sequence>MNGLCQGYFAYKILVLQTNSYGDIAKQCLCINGAASSDCHVLYDRGEALAAAAMHGSARTNMTLLNPECKRFLLNAVVVLPLPNGTAPGMGFNYAVVMSRSVETWGKPLF</sequence>
<name>A0A811UWU5_CERCA</name>
<accession>A0A811UWU5</accession>
<reference evidence="1" key="1">
    <citation type="submission" date="2020-11" db="EMBL/GenBank/DDBJ databases">
        <authorList>
            <person name="Whitehead M."/>
        </authorList>
    </citation>
    <scope>NUCLEOTIDE SEQUENCE</scope>
    <source>
        <strain evidence="1">EGII</strain>
    </source>
</reference>
<dbReference type="AlphaFoldDB" id="A0A811UWU5"/>
<gene>
    <name evidence="1" type="ORF">CCAP1982_LOCUS11583</name>
</gene>
<evidence type="ECO:0000313" key="1">
    <source>
        <dbReference type="EMBL" id="CAD7003121.1"/>
    </source>
</evidence>
<evidence type="ECO:0000313" key="2">
    <source>
        <dbReference type="Proteomes" id="UP000606786"/>
    </source>
</evidence>
<dbReference type="Proteomes" id="UP000606786">
    <property type="component" value="Unassembled WGS sequence"/>
</dbReference>